<keyword evidence="1" id="KW-0812">Transmembrane</keyword>
<sequence length="99" mass="11951">MSKYPDPVLNSQQQYIRVVRIRFYKSYIFVYSQMGWEIRMKGCPIFTNLLYLLIYIIYIYMLFSIRLLVKLPADILRVIHSVIIVRQCSFPIISNYFVI</sequence>
<name>F6VYG4_CIOIN</name>
<reference evidence="2" key="2">
    <citation type="journal article" date="2008" name="Genome Biol.">
        <title>Improved genome assembly and evidence-based global gene model set for the chordate Ciona intestinalis: new insight into intron and operon populations.</title>
        <authorList>
            <person name="Satou Y."/>
            <person name="Mineta K."/>
            <person name="Ogasawara M."/>
            <person name="Sasakura Y."/>
            <person name="Shoguchi E."/>
            <person name="Ueno K."/>
            <person name="Yamada L."/>
            <person name="Matsumoto J."/>
            <person name="Wasserscheid J."/>
            <person name="Dewar K."/>
            <person name="Wiley G.B."/>
            <person name="Macmil S.L."/>
            <person name="Roe B.A."/>
            <person name="Zeller R.W."/>
            <person name="Hastings K.E."/>
            <person name="Lemaire P."/>
            <person name="Lindquist E."/>
            <person name="Endo T."/>
            <person name="Hotta K."/>
            <person name="Inaba K."/>
        </authorList>
    </citation>
    <scope>NUCLEOTIDE SEQUENCE [LARGE SCALE GENOMIC DNA]</scope>
    <source>
        <strain evidence="2">wild type</strain>
    </source>
</reference>
<keyword evidence="1" id="KW-1133">Transmembrane helix</keyword>
<dbReference type="AlphaFoldDB" id="F6VYG4"/>
<reference evidence="3" key="1">
    <citation type="journal article" date="2002" name="Science">
        <title>The draft genome of Ciona intestinalis: insights into chordate and vertebrate origins.</title>
        <authorList>
            <person name="Dehal P."/>
            <person name="Satou Y."/>
            <person name="Campbell R.K."/>
            <person name="Chapman J."/>
            <person name="Degnan B."/>
            <person name="De Tomaso A."/>
            <person name="Davidson B."/>
            <person name="Di Gregorio A."/>
            <person name="Gelpke M."/>
            <person name="Goodstein D.M."/>
            <person name="Harafuji N."/>
            <person name="Hastings K.E."/>
            <person name="Ho I."/>
            <person name="Hotta K."/>
            <person name="Huang W."/>
            <person name="Kawashima T."/>
            <person name="Lemaire P."/>
            <person name="Martinez D."/>
            <person name="Meinertzhagen I.A."/>
            <person name="Necula S."/>
            <person name="Nonaka M."/>
            <person name="Putnam N."/>
            <person name="Rash S."/>
            <person name="Saiga H."/>
            <person name="Satake M."/>
            <person name="Terry A."/>
            <person name="Yamada L."/>
            <person name="Wang H.G."/>
            <person name="Awazu S."/>
            <person name="Azumi K."/>
            <person name="Boore J."/>
            <person name="Branno M."/>
            <person name="Chin-Bow S."/>
            <person name="DeSantis R."/>
            <person name="Doyle S."/>
            <person name="Francino P."/>
            <person name="Keys D.N."/>
            <person name="Haga S."/>
            <person name="Hayashi H."/>
            <person name="Hino K."/>
            <person name="Imai K.S."/>
            <person name="Inaba K."/>
            <person name="Kano S."/>
            <person name="Kobayashi K."/>
            <person name="Kobayashi M."/>
            <person name="Lee B.I."/>
            <person name="Makabe K.W."/>
            <person name="Manohar C."/>
            <person name="Matassi G."/>
            <person name="Medina M."/>
            <person name="Mochizuki Y."/>
            <person name="Mount S."/>
            <person name="Morishita T."/>
            <person name="Miura S."/>
            <person name="Nakayama A."/>
            <person name="Nishizaka S."/>
            <person name="Nomoto H."/>
            <person name="Ohta F."/>
            <person name="Oishi K."/>
            <person name="Rigoutsos I."/>
            <person name="Sano M."/>
            <person name="Sasaki A."/>
            <person name="Sasakura Y."/>
            <person name="Shoguchi E."/>
            <person name="Shin-i T."/>
            <person name="Spagnuolo A."/>
            <person name="Stainier D."/>
            <person name="Suzuki M.M."/>
            <person name="Tassy O."/>
            <person name="Takatori N."/>
            <person name="Tokuoka M."/>
            <person name="Yagi K."/>
            <person name="Yoshizaki F."/>
            <person name="Wada S."/>
            <person name="Zhang C."/>
            <person name="Hyatt P.D."/>
            <person name="Larimer F."/>
            <person name="Detter C."/>
            <person name="Doggett N."/>
            <person name="Glavina T."/>
            <person name="Hawkins T."/>
            <person name="Richardson P."/>
            <person name="Lucas S."/>
            <person name="Kohara Y."/>
            <person name="Levine M."/>
            <person name="Satoh N."/>
            <person name="Rokhsar D.S."/>
        </authorList>
    </citation>
    <scope>NUCLEOTIDE SEQUENCE [LARGE SCALE GENOMIC DNA]</scope>
</reference>
<feature type="transmembrane region" description="Helical" evidence="1">
    <location>
        <begin position="49"/>
        <end position="69"/>
    </location>
</feature>
<dbReference type="EMBL" id="EAAA01002447">
    <property type="status" value="NOT_ANNOTATED_CDS"/>
    <property type="molecule type" value="Genomic_DNA"/>
</dbReference>
<evidence type="ECO:0000313" key="3">
    <source>
        <dbReference type="Proteomes" id="UP000008144"/>
    </source>
</evidence>
<reference evidence="2" key="4">
    <citation type="submission" date="2025-09" db="UniProtKB">
        <authorList>
            <consortium name="Ensembl"/>
        </authorList>
    </citation>
    <scope>IDENTIFICATION</scope>
</reference>
<organism evidence="2 3">
    <name type="scientific">Ciona intestinalis</name>
    <name type="common">Transparent sea squirt</name>
    <name type="synonym">Ascidia intestinalis</name>
    <dbReference type="NCBI Taxonomy" id="7719"/>
    <lineage>
        <taxon>Eukaryota</taxon>
        <taxon>Metazoa</taxon>
        <taxon>Chordata</taxon>
        <taxon>Tunicata</taxon>
        <taxon>Ascidiacea</taxon>
        <taxon>Phlebobranchia</taxon>
        <taxon>Cionidae</taxon>
        <taxon>Ciona</taxon>
    </lineage>
</organism>
<keyword evidence="1" id="KW-0472">Membrane</keyword>
<accession>F6VYG4</accession>
<evidence type="ECO:0000313" key="2">
    <source>
        <dbReference type="Ensembl" id="ENSCINP00000022524.2"/>
    </source>
</evidence>
<dbReference type="Proteomes" id="UP000008144">
    <property type="component" value="Chromosome 7"/>
</dbReference>
<dbReference type="Ensembl" id="ENSCINT00000022770.2">
    <property type="protein sequence ID" value="ENSCINP00000022524.2"/>
    <property type="gene ID" value="ENSCING00000007165.3"/>
</dbReference>
<proteinExistence type="predicted"/>
<reference evidence="2" key="3">
    <citation type="submission" date="2025-08" db="UniProtKB">
        <authorList>
            <consortium name="Ensembl"/>
        </authorList>
    </citation>
    <scope>IDENTIFICATION</scope>
</reference>
<dbReference type="InParanoid" id="F6VYG4"/>
<protein>
    <submittedName>
        <fullName evidence="2">Uncharacterized protein</fullName>
    </submittedName>
</protein>
<dbReference type="HOGENOM" id="CLU_2319500_0_0_1"/>
<keyword evidence="3" id="KW-1185">Reference proteome</keyword>
<evidence type="ECO:0000256" key="1">
    <source>
        <dbReference type="SAM" id="Phobius"/>
    </source>
</evidence>